<feature type="signal peptide" evidence="1">
    <location>
        <begin position="1"/>
        <end position="22"/>
    </location>
</feature>
<reference evidence="3" key="1">
    <citation type="journal article" date="2020" name="BMC Genomics">
        <title>Correction to: Identification and distribution of gene clusters required for synthesis of sphingolipid metabolism inhibitors in diverse species of the filamentous fungus Fusarium.</title>
        <authorList>
            <person name="Kim H.S."/>
            <person name="Lohmar J.M."/>
            <person name="Busman M."/>
            <person name="Brown D.W."/>
            <person name="Naumann T.A."/>
            <person name="Divon H.H."/>
            <person name="Lysoe E."/>
            <person name="Uhlig S."/>
            <person name="Proctor R.H."/>
        </authorList>
    </citation>
    <scope>NUCLEOTIDE SEQUENCE [LARGE SCALE GENOMIC DNA]</scope>
    <source>
        <strain evidence="3">NRRL 25331</strain>
    </source>
</reference>
<name>A0A8H5TLG5_FUSCI</name>
<accession>A0A8H5TLG5</accession>
<feature type="chain" id="PRO_5034253112" evidence="1">
    <location>
        <begin position="23"/>
        <end position="361"/>
    </location>
</feature>
<evidence type="ECO:0000256" key="1">
    <source>
        <dbReference type="SAM" id="SignalP"/>
    </source>
</evidence>
<protein>
    <submittedName>
        <fullName evidence="2">Uncharacterized protein</fullName>
    </submittedName>
</protein>
<comment type="caution">
    <text evidence="2">The sequence shown here is derived from an EMBL/GenBank/DDBJ whole genome shotgun (WGS) entry which is preliminary data.</text>
</comment>
<keyword evidence="3" id="KW-1185">Reference proteome</keyword>
<dbReference type="EMBL" id="JAAQPE010000251">
    <property type="protein sequence ID" value="KAF5674394.1"/>
    <property type="molecule type" value="Genomic_DNA"/>
</dbReference>
<reference evidence="2 3" key="2">
    <citation type="submission" date="2020-05" db="EMBL/GenBank/DDBJ databases">
        <title>Identification and distribution of gene clusters putatively required for synthesis of sphingolipid metabolism inhibitors in phylogenetically diverse species of the filamentous fungus Fusarium.</title>
        <authorList>
            <person name="Kim H.-S."/>
            <person name="Busman M."/>
            <person name="Brown D.W."/>
            <person name="Divon H."/>
            <person name="Uhlig S."/>
            <person name="Proctor R.H."/>
        </authorList>
    </citation>
    <scope>NUCLEOTIDE SEQUENCE [LARGE SCALE GENOMIC DNA]</scope>
    <source>
        <strain evidence="2 3">NRRL 25331</strain>
    </source>
</reference>
<keyword evidence="1" id="KW-0732">Signal</keyword>
<evidence type="ECO:0000313" key="2">
    <source>
        <dbReference type="EMBL" id="KAF5674394.1"/>
    </source>
</evidence>
<evidence type="ECO:0000313" key="3">
    <source>
        <dbReference type="Proteomes" id="UP000572754"/>
    </source>
</evidence>
<proteinExistence type="predicted"/>
<gene>
    <name evidence="2" type="ORF">FCIRC_7785</name>
</gene>
<dbReference type="Proteomes" id="UP000572754">
    <property type="component" value="Unassembled WGS sequence"/>
</dbReference>
<dbReference type="AlphaFoldDB" id="A0A8H5TLG5"/>
<organism evidence="2 3">
    <name type="scientific">Fusarium circinatum</name>
    <name type="common">Pitch canker fungus</name>
    <name type="synonym">Gibberella circinata</name>
    <dbReference type="NCBI Taxonomy" id="48490"/>
    <lineage>
        <taxon>Eukaryota</taxon>
        <taxon>Fungi</taxon>
        <taxon>Dikarya</taxon>
        <taxon>Ascomycota</taxon>
        <taxon>Pezizomycotina</taxon>
        <taxon>Sordariomycetes</taxon>
        <taxon>Hypocreomycetidae</taxon>
        <taxon>Hypocreales</taxon>
        <taxon>Nectriaceae</taxon>
        <taxon>Fusarium</taxon>
        <taxon>Fusarium fujikuroi species complex</taxon>
    </lineage>
</organism>
<sequence length="361" mass="40189">MKRSLSIIQLSVLIALLPAAIAYGERGIAERMLYWMAYMCEEQTKTFDPSYEYTVAPGCVGSRNGRCTLDELLLHIWAQRTDSNPPDIIKPNSMEVSTGINDVPARSFNQFRGDLQTARFNTKFAVDGNVDTAKLYPGATDYYDALSKMGRPIGALGAEIAKKLTETPNYRAKPKVKKALQWGKNSAALVFAFRRKDMDNYRATFLREKLSVPAGIRGGFMPVFTNIDTALMSRAKEPESIPAIDFDATISTYRSTVPNIEDLLKEQNDAFMNVERTPGEFINKNHLKATEAGRSAMTGCNCETAIPRELKKKRQLGVVFTHGEALWETDPAAVHWGGPKAARSRQMRARRLAGIGMHVKV</sequence>